<dbReference type="Proteomes" id="UP000092544">
    <property type="component" value="Unassembled WGS sequence"/>
</dbReference>
<keyword evidence="3" id="KW-1185">Reference proteome</keyword>
<reference evidence="2 3" key="1">
    <citation type="submission" date="2016-06" db="EMBL/GenBank/DDBJ databases">
        <authorList>
            <person name="Kjaerup R.B."/>
            <person name="Dalgaard T.S."/>
            <person name="Juul-Madsen H.R."/>
        </authorList>
    </citation>
    <scope>NUCLEOTIDE SEQUENCE [LARGE SCALE GENOMIC DNA]</scope>
    <source>
        <strain evidence="2 3">CECT 8886</strain>
    </source>
</reference>
<protein>
    <submittedName>
        <fullName evidence="2">Uncharacterized protein</fullName>
    </submittedName>
</protein>
<keyword evidence="1" id="KW-1133">Transmembrane helix</keyword>
<name>A0A1A8T1Q5_9GAMM</name>
<sequence>MQQMILPSTPITPENYHNFMEKGSFDAFKQKNGLTTDIIPGNRLYLSTGMCKGPAISHTDLKMLGPEQSKKIKTMIDTYGEDVTMALADLFAHPGDSISKTLTVPNTLTVVGGAQGYVDTKVGLLKKKMDELSELMVEHNRKLRENIDIYSIRQREIQIESKVIELKNRFHSDLKSFIAKRKLMKKSPFTNPKIEKEMAKSSRKTGSFFVENRTDFKKLINLIRYVKILGVGLIAIDIGYRIYNGIKNLKNAKTREQSIKAGRDLTGSLVQGVSSAGIAYAGFTVLGTMAAGIAIGGPLLVFTLAVGTIAVVAGSGYLSEKIGESSKSFYDAIIDFFEKTNTGDKVDAFAHG</sequence>
<gene>
    <name evidence="2" type="ORF">MSP8886_00328</name>
</gene>
<keyword evidence="1" id="KW-0472">Membrane</keyword>
<dbReference type="RefSeq" id="WP_067012040.1">
    <property type="nucleotide sequence ID" value="NZ_FLOB01000001.1"/>
</dbReference>
<evidence type="ECO:0000313" key="2">
    <source>
        <dbReference type="EMBL" id="SBS25611.1"/>
    </source>
</evidence>
<accession>A0A1A8T1Q5</accession>
<dbReference type="STRING" id="1792290.MSP8886_00328"/>
<dbReference type="AlphaFoldDB" id="A0A1A8T1Q5"/>
<feature type="transmembrane region" description="Helical" evidence="1">
    <location>
        <begin position="264"/>
        <end position="283"/>
    </location>
</feature>
<evidence type="ECO:0000256" key="1">
    <source>
        <dbReference type="SAM" id="Phobius"/>
    </source>
</evidence>
<proteinExistence type="predicted"/>
<keyword evidence="1" id="KW-0812">Transmembrane</keyword>
<evidence type="ECO:0000313" key="3">
    <source>
        <dbReference type="Proteomes" id="UP000092544"/>
    </source>
</evidence>
<feature type="transmembrane region" description="Helical" evidence="1">
    <location>
        <begin position="289"/>
        <end position="318"/>
    </location>
</feature>
<organism evidence="2 3">
    <name type="scientific">Marinomonas spartinae</name>
    <dbReference type="NCBI Taxonomy" id="1792290"/>
    <lineage>
        <taxon>Bacteria</taxon>
        <taxon>Pseudomonadati</taxon>
        <taxon>Pseudomonadota</taxon>
        <taxon>Gammaproteobacteria</taxon>
        <taxon>Oceanospirillales</taxon>
        <taxon>Oceanospirillaceae</taxon>
        <taxon>Marinomonas</taxon>
    </lineage>
</organism>
<feature type="transmembrane region" description="Helical" evidence="1">
    <location>
        <begin position="222"/>
        <end position="243"/>
    </location>
</feature>
<dbReference type="OrthoDB" id="10002665at2"/>
<dbReference type="EMBL" id="FLOB01000001">
    <property type="protein sequence ID" value="SBS25611.1"/>
    <property type="molecule type" value="Genomic_DNA"/>
</dbReference>